<dbReference type="AlphaFoldDB" id="A0A0C6FSK6"/>
<reference evidence="10" key="2">
    <citation type="submission" date="2015-01" db="EMBL/GenBank/DDBJ databases">
        <title>Complete genome sequence of Methylobacterium aquaticum strain 22A.</title>
        <authorList>
            <person name="Tani A."/>
            <person name="Ogura Y."/>
            <person name="Hayashi T."/>
        </authorList>
    </citation>
    <scope>NUCLEOTIDE SEQUENCE [LARGE SCALE GENOMIC DNA]</scope>
    <source>
        <strain evidence="10">MA-22A</strain>
    </source>
</reference>
<dbReference type="SUPFAM" id="SSF50129">
    <property type="entry name" value="GroES-like"/>
    <property type="match status" value="1"/>
</dbReference>
<keyword evidence="6" id="KW-0520">NAD</keyword>
<accession>A0A0C6FSK6</accession>
<dbReference type="Gene3D" id="3.90.180.10">
    <property type="entry name" value="Medium-chain alcohol dehydrogenases, catalytic domain"/>
    <property type="match status" value="1"/>
</dbReference>
<dbReference type="RefSeq" id="WP_060847059.1">
    <property type="nucleotide sequence ID" value="NZ_AP014704.1"/>
</dbReference>
<evidence type="ECO:0000259" key="8">
    <source>
        <dbReference type="SMART" id="SM00829"/>
    </source>
</evidence>
<dbReference type="Pfam" id="PF00107">
    <property type="entry name" value="ADH_zinc_N"/>
    <property type="match status" value="1"/>
</dbReference>
<dbReference type="Gene3D" id="3.40.50.720">
    <property type="entry name" value="NAD(P)-binding Rossmann-like Domain"/>
    <property type="match status" value="1"/>
</dbReference>
<keyword evidence="4 7" id="KW-0862">Zinc</keyword>
<evidence type="ECO:0000313" key="9">
    <source>
        <dbReference type="EMBL" id="BAQ45790.1"/>
    </source>
</evidence>
<proteinExistence type="inferred from homology"/>
<feature type="domain" description="Enoyl reductase (ER)" evidence="8">
    <location>
        <begin position="8"/>
        <end position="344"/>
    </location>
</feature>
<evidence type="ECO:0000256" key="6">
    <source>
        <dbReference type="ARBA" id="ARBA00023027"/>
    </source>
</evidence>
<comment type="similarity">
    <text evidence="2 7">Belongs to the zinc-containing alcohol dehydrogenase family.</text>
</comment>
<sequence>MTLAARIHAAKDLRVETISLREPEADEVVVALGAGGICGSDLSYYGKGRVGDFSLREPMVLGHEVAGTVTRVGKAVTGVKPGYRVAVDPSRPCLACDYCRAGRSNLCRNMRFFGSAAIFPHVQGGFSELFLARADQCVPIPDAMPMRVAACGEPLAVALHGIRRAGELLGRHVLIAGAGPIGLLCLMAARLAGARRIVCTDLAEAPLAIAREIGAAETINVASQPERLAAYEADKGTFDVALEATGAPAALASLFRVVRPGGRVVQLGMMPPGDVPVPANLLMAREIDFVGAFRFHEEYRTAIALLASGRIDVAPILSAELPMSRADEAFALAADRSRAIKVHLAF</sequence>
<dbReference type="CDD" id="cd08232">
    <property type="entry name" value="idonate-5-DH"/>
    <property type="match status" value="1"/>
</dbReference>
<organism evidence="9 10">
    <name type="scientific">Methylobacterium aquaticum</name>
    <dbReference type="NCBI Taxonomy" id="270351"/>
    <lineage>
        <taxon>Bacteria</taxon>
        <taxon>Pseudomonadati</taxon>
        <taxon>Pseudomonadota</taxon>
        <taxon>Alphaproteobacteria</taxon>
        <taxon>Hyphomicrobiales</taxon>
        <taxon>Methylobacteriaceae</taxon>
        <taxon>Methylobacterium</taxon>
    </lineage>
</organism>
<protein>
    <submittedName>
        <fullName evidence="9">Phosphoesterase</fullName>
    </submittedName>
</protein>
<dbReference type="Proteomes" id="UP000061432">
    <property type="component" value="Chromosome"/>
</dbReference>
<keyword evidence="3 7" id="KW-0479">Metal-binding</keyword>
<dbReference type="InterPro" id="IPR002328">
    <property type="entry name" value="ADH_Zn_CS"/>
</dbReference>
<name>A0A0C6FSK6_9HYPH</name>
<dbReference type="InterPro" id="IPR020843">
    <property type="entry name" value="ER"/>
</dbReference>
<dbReference type="PROSITE" id="PS00059">
    <property type="entry name" value="ADH_ZINC"/>
    <property type="match status" value="1"/>
</dbReference>
<dbReference type="InterPro" id="IPR036291">
    <property type="entry name" value="NAD(P)-bd_dom_sf"/>
</dbReference>
<evidence type="ECO:0000256" key="4">
    <source>
        <dbReference type="ARBA" id="ARBA00022833"/>
    </source>
</evidence>
<evidence type="ECO:0000256" key="3">
    <source>
        <dbReference type="ARBA" id="ARBA00022723"/>
    </source>
</evidence>
<dbReference type="InterPro" id="IPR011032">
    <property type="entry name" value="GroES-like_sf"/>
</dbReference>
<dbReference type="SUPFAM" id="SSF51735">
    <property type="entry name" value="NAD(P)-binding Rossmann-fold domains"/>
    <property type="match status" value="1"/>
</dbReference>
<dbReference type="PATRIC" id="fig|270351.10.peg.2467"/>
<evidence type="ECO:0000256" key="5">
    <source>
        <dbReference type="ARBA" id="ARBA00023002"/>
    </source>
</evidence>
<comment type="cofactor">
    <cofactor evidence="1 7">
        <name>Zn(2+)</name>
        <dbReference type="ChEBI" id="CHEBI:29105"/>
    </cofactor>
</comment>
<dbReference type="OrthoDB" id="9809185at2"/>
<dbReference type="KEGG" id="maqu:Maq22A_c12755"/>
<dbReference type="PANTHER" id="PTHR43161">
    <property type="entry name" value="SORBITOL DEHYDROGENASE"/>
    <property type="match status" value="1"/>
</dbReference>
<evidence type="ECO:0000256" key="2">
    <source>
        <dbReference type="ARBA" id="ARBA00008072"/>
    </source>
</evidence>
<dbReference type="GO" id="GO:0008270">
    <property type="term" value="F:zinc ion binding"/>
    <property type="evidence" value="ECO:0007669"/>
    <property type="project" value="InterPro"/>
</dbReference>
<gene>
    <name evidence="9" type="primary">tdh</name>
    <name evidence="9" type="ORF">Maq22A_c12755</name>
</gene>
<dbReference type="InterPro" id="IPR013149">
    <property type="entry name" value="ADH-like_C"/>
</dbReference>
<dbReference type="Pfam" id="PF08240">
    <property type="entry name" value="ADH_N"/>
    <property type="match status" value="1"/>
</dbReference>
<reference evidence="9 10" key="1">
    <citation type="journal article" date="2015" name="Genome Announc.">
        <title>Complete Genome Sequence of Methylobacterium aquaticum Strain 22A, Isolated from Racomitrium japonicum Moss.</title>
        <authorList>
            <person name="Tani A."/>
            <person name="Ogura Y."/>
            <person name="Hayashi T."/>
            <person name="Kimbara K."/>
        </authorList>
    </citation>
    <scope>NUCLEOTIDE SEQUENCE [LARGE SCALE GENOMIC DNA]</scope>
    <source>
        <strain evidence="9 10">MA-22A</strain>
    </source>
</reference>
<dbReference type="GO" id="GO:0016616">
    <property type="term" value="F:oxidoreductase activity, acting on the CH-OH group of donors, NAD or NADP as acceptor"/>
    <property type="evidence" value="ECO:0007669"/>
    <property type="project" value="UniProtKB-ARBA"/>
</dbReference>
<keyword evidence="5" id="KW-0560">Oxidoreductase</keyword>
<dbReference type="FunFam" id="3.40.50.720:FF:000068">
    <property type="entry name" value="Sorbitol dehydrogenase"/>
    <property type="match status" value="1"/>
</dbReference>
<evidence type="ECO:0000256" key="7">
    <source>
        <dbReference type="RuleBase" id="RU361277"/>
    </source>
</evidence>
<dbReference type="SMART" id="SM00829">
    <property type="entry name" value="PKS_ER"/>
    <property type="match status" value="1"/>
</dbReference>
<dbReference type="EMBL" id="AP014704">
    <property type="protein sequence ID" value="BAQ45790.1"/>
    <property type="molecule type" value="Genomic_DNA"/>
</dbReference>
<evidence type="ECO:0000313" key="10">
    <source>
        <dbReference type="Proteomes" id="UP000061432"/>
    </source>
</evidence>
<evidence type="ECO:0000256" key="1">
    <source>
        <dbReference type="ARBA" id="ARBA00001947"/>
    </source>
</evidence>
<dbReference type="PANTHER" id="PTHR43161:SF9">
    <property type="entry name" value="SORBITOL DEHYDROGENASE"/>
    <property type="match status" value="1"/>
</dbReference>
<dbReference type="STRING" id="270351.Maq22A_c12755"/>
<dbReference type="InterPro" id="IPR013154">
    <property type="entry name" value="ADH-like_N"/>
</dbReference>